<dbReference type="SMART" id="SM00109">
    <property type="entry name" value="C1"/>
    <property type="match status" value="2"/>
</dbReference>
<dbReference type="CDD" id="cd00029">
    <property type="entry name" value="C1"/>
    <property type="match status" value="1"/>
</dbReference>
<keyword evidence="8" id="KW-0418">Kinase</keyword>
<dbReference type="PROSITE" id="PS00479">
    <property type="entry name" value="ZF_DAG_PE_1"/>
    <property type="match status" value="1"/>
</dbReference>
<dbReference type="EMBL" id="AKIJ01000001">
    <property type="protein sequence ID" value="KFG26972.1"/>
    <property type="molecule type" value="Genomic_DNA"/>
</dbReference>
<feature type="compositionally biased region" description="Low complexity" evidence="12">
    <location>
        <begin position="389"/>
        <end position="401"/>
    </location>
</feature>
<dbReference type="Gene3D" id="3.30.60.20">
    <property type="match status" value="1"/>
</dbReference>
<feature type="domain" description="Phorbol-ester/DAG-type" evidence="14">
    <location>
        <begin position="276"/>
        <end position="327"/>
    </location>
</feature>
<feature type="domain" description="AGC-kinase C-terminal" evidence="15">
    <location>
        <begin position="751"/>
        <end position="807"/>
    </location>
</feature>
<accession>A0A086J4A4</accession>
<evidence type="ECO:0000313" key="17">
    <source>
        <dbReference type="Proteomes" id="UP000054524"/>
    </source>
</evidence>
<dbReference type="GO" id="GO:0004697">
    <property type="term" value="F:diacylglycerol-dependent serine/threonine kinase activity"/>
    <property type="evidence" value="ECO:0007669"/>
    <property type="project" value="UniProtKB-EC"/>
</dbReference>
<dbReference type="GeneID" id="77675015"/>
<keyword evidence="10" id="KW-0067">ATP-binding</keyword>
<evidence type="ECO:0000259" key="13">
    <source>
        <dbReference type="PROSITE" id="PS50011"/>
    </source>
</evidence>
<feature type="coiled-coil region" evidence="11">
    <location>
        <begin position="333"/>
        <end position="360"/>
    </location>
</feature>
<dbReference type="Gene3D" id="3.30.200.20">
    <property type="entry name" value="Phosphorylase Kinase, domain 1"/>
    <property type="match status" value="1"/>
</dbReference>
<evidence type="ECO:0000256" key="10">
    <source>
        <dbReference type="ARBA" id="ARBA00022840"/>
    </source>
</evidence>
<dbReference type="PROSITE" id="PS50011">
    <property type="entry name" value="PROTEIN_KINASE_DOM"/>
    <property type="match status" value="1"/>
</dbReference>
<protein>
    <recommendedName>
        <fullName evidence="2">protein kinase C</fullName>
        <ecNumber evidence="2">2.7.11.13</ecNumber>
    </recommendedName>
</protein>
<keyword evidence="9" id="KW-0862">Zinc</keyword>
<evidence type="ECO:0000256" key="12">
    <source>
        <dbReference type="SAM" id="MobiDB-lite"/>
    </source>
</evidence>
<dbReference type="PROSITE" id="PS50081">
    <property type="entry name" value="ZF_DAG_PE_2"/>
    <property type="match status" value="2"/>
</dbReference>
<evidence type="ECO:0000256" key="1">
    <source>
        <dbReference type="ARBA" id="ARBA00005490"/>
    </source>
</evidence>
<evidence type="ECO:0000259" key="15">
    <source>
        <dbReference type="PROSITE" id="PS51285"/>
    </source>
</evidence>
<name>A0A086J4A4_NEMA1</name>
<evidence type="ECO:0000256" key="9">
    <source>
        <dbReference type="ARBA" id="ARBA00022833"/>
    </source>
</evidence>
<dbReference type="InterPro" id="IPR002219">
    <property type="entry name" value="PKC_DAG/PE"/>
</dbReference>
<evidence type="ECO:0000256" key="4">
    <source>
        <dbReference type="ARBA" id="ARBA00022679"/>
    </source>
</evidence>
<feature type="region of interest" description="Disordered" evidence="12">
    <location>
        <begin position="370"/>
        <end position="411"/>
    </location>
</feature>
<dbReference type="InterPro" id="IPR011009">
    <property type="entry name" value="Kinase-like_dom_sf"/>
</dbReference>
<dbReference type="InterPro" id="IPR046349">
    <property type="entry name" value="C1-like_sf"/>
</dbReference>
<dbReference type="Pfam" id="PF00069">
    <property type="entry name" value="Pkinase"/>
    <property type="match status" value="1"/>
</dbReference>
<feature type="domain" description="Protein kinase" evidence="13">
    <location>
        <begin position="497"/>
        <end position="750"/>
    </location>
</feature>
<keyword evidence="4" id="KW-0808">Transferase</keyword>
<evidence type="ECO:0000256" key="5">
    <source>
        <dbReference type="ARBA" id="ARBA00022723"/>
    </source>
</evidence>
<dbReference type="AlphaFoldDB" id="A0A086J4A4"/>
<keyword evidence="17" id="KW-1185">Reference proteome</keyword>
<comment type="similarity">
    <text evidence="1">Belongs to the protein kinase superfamily. AGC Ser/Thr protein kinase family. PKC subfamily.</text>
</comment>
<keyword evidence="3" id="KW-0723">Serine/threonine-protein kinase</keyword>
<evidence type="ECO:0000256" key="8">
    <source>
        <dbReference type="ARBA" id="ARBA00022777"/>
    </source>
</evidence>
<dbReference type="PROSITE" id="PS51285">
    <property type="entry name" value="AGC_KINASE_CTER"/>
    <property type="match status" value="1"/>
</dbReference>
<dbReference type="SUPFAM" id="SSF57889">
    <property type="entry name" value="Cysteine-rich domain"/>
    <property type="match status" value="2"/>
</dbReference>
<dbReference type="GO" id="GO:0008270">
    <property type="term" value="F:zinc ion binding"/>
    <property type="evidence" value="ECO:0007669"/>
    <property type="project" value="UniProtKB-KW"/>
</dbReference>
<evidence type="ECO:0000259" key="14">
    <source>
        <dbReference type="PROSITE" id="PS50081"/>
    </source>
</evidence>
<dbReference type="SUPFAM" id="SSF56112">
    <property type="entry name" value="Protein kinase-like (PK-like)"/>
    <property type="match status" value="1"/>
</dbReference>
<feature type="domain" description="Phorbol-ester/DAG-type" evidence="14">
    <location>
        <begin position="418"/>
        <end position="467"/>
    </location>
</feature>
<dbReference type="EC" id="2.7.11.13" evidence="2"/>
<organism evidence="16 17">
    <name type="scientific">Nematocida ausubeli (strain ATCC PRA-371 / ERTm2)</name>
    <name type="common">Nematode killer fungus</name>
    <dbReference type="NCBI Taxonomy" id="1913371"/>
    <lineage>
        <taxon>Eukaryota</taxon>
        <taxon>Fungi</taxon>
        <taxon>Fungi incertae sedis</taxon>
        <taxon>Microsporidia</taxon>
        <taxon>Nematocida</taxon>
    </lineage>
</organism>
<evidence type="ECO:0000256" key="11">
    <source>
        <dbReference type="SAM" id="Coils"/>
    </source>
</evidence>
<dbReference type="GO" id="GO:0005524">
    <property type="term" value="F:ATP binding"/>
    <property type="evidence" value="ECO:0007669"/>
    <property type="project" value="UniProtKB-KW"/>
</dbReference>
<dbReference type="HOGENOM" id="CLU_347510_0_0_1"/>
<evidence type="ECO:0000256" key="2">
    <source>
        <dbReference type="ARBA" id="ARBA00012429"/>
    </source>
</evidence>
<sequence length="807" mass="92155">MTDKLPNTVNVIKKLTDMLPTLSETEAEAARYQIEQLKNENPFLSGKETNPQSILESWEARDTSRAKIIARRIKQEKDLIEGYSILMQENSTAELLERVEKARRIIYFLEREMALIKRLLSDAFSTKKNCNPALIFNTEKKEDCEKVKRSGRTHLSIVELLSKNPLHKDIVISIYADEIFIGQVAQNEIDESKPISIEFKNTYRLEFIIMTKDNVMVGDIFFPIQDLVDAEDIGVRNFYYNISDNSTLSISFGKCVLDSDGISRASNTIITKRSAEHLLRRIESTSLYRCGVCGNSDNNEDTEEYYRCDMCKFTCHMRCTHLIFFECNEFKKKKEIESEKAELEAQLEKMKQERLSIIIAAIDIREKPKETDTVASRVSKPKRKGANHDSSGGESNSSDLSSDAEKKNPVPTKRYSVEHSLAKDKMLGAVWCCHCGERIGMLAIALECTVCQNTYHTACRSMLFKSCGITLELLTGLIAYMPKLRKKKSSKISIEEFKFISLLHKEGDGKVYLCAWGHKTVCLKAVKKKTIIDHNYQNMMDTERTCLEIAKTSNNPFLLQLLGCFQTKTHIFFITEFVQGGDLYYHLQTRDISDKEVQMILAGLVIAIEWLHSENIIYRNLALENVMFAENGYIKLINMELCSIGAAKGIAHTLCGSIPAIAPEMIDEHYTKKVDWWSLGVLAYQLVLKTPPFTGSSVKQIKEAIQNDPPANIDQIEEPMRSFIAGLLEKNVEKRLGTESVEDIKNHVYFKDFDWEKMKKQKLPVCWTPQAGSNVYSNFDQKDIEKDPELSPAEEIDSTLDVYFQDF</sequence>
<evidence type="ECO:0000256" key="7">
    <source>
        <dbReference type="ARBA" id="ARBA00022771"/>
    </source>
</evidence>
<evidence type="ECO:0000256" key="6">
    <source>
        <dbReference type="ARBA" id="ARBA00022741"/>
    </source>
</evidence>
<evidence type="ECO:0000313" key="16">
    <source>
        <dbReference type="EMBL" id="KFG26972.1"/>
    </source>
</evidence>
<keyword evidence="11" id="KW-0175">Coiled coil</keyword>
<gene>
    <name evidence="16" type="ORF">NESG_00042</name>
</gene>
<keyword evidence="5" id="KW-0479">Metal-binding</keyword>
<dbReference type="RefSeq" id="XP_052905527.1">
    <property type="nucleotide sequence ID" value="XM_053047702.1"/>
</dbReference>
<comment type="caution">
    <text evidence="16">The sequence shown here is derived from an EMBL/GenBank/DDBJ whole genome shotgun (WGS) entry which is preliminary data.</text>
</comment>
<keyword evidence="7" id="KW-0863">Zinc-finger</keyword>
<proteinExistence type="inferred from homology"/>
<reference evidence="16 17" key="1">
    <citation type="journal article" date="2014" name="Genome Announc.">
        <title>Genome Sequence of the Microsporidian Species Nematocida sp1 Strain ERTm6 (ATCC PRA-372).</title>
        <authorList>
            <person name="Bakowski M.A."/>
            <person name="Priest M."/>
            <person name="Young S."/>
            <person name="Cuomo C.A."/>
            <person name="Troemel E.R."/>
        </authorList>
    </citation>
    <scope>NUCLEOTIDE SEQUENCE [LARGE SCALE GENOMIC DNA]</scope>
    <source>
        <strain evidence="16 17">ERTm6</strain>
    </source>
</reference>
<dbReference type="InterPro" id="IPR000719">
    <property type="entry name" value="Prot_kinase_dom"/>
</dbReference>
<dbReference type="Gene3D" id="1.10.510.10">
    <property type="entry name" value="Transferase(Phosphotransferase) domain 1"/>
    <property type="match status" value="1"/>
</dbReference>
<dbReference type="PANTHER" id="PTHR24351">
    <property type="entry name" value="RIBOSOMAL PROTEIN S6 KINASE"/>
    <property type="match status" value="1"/>
</dbReference>
<evidence type="ECO:0000256" key="3">
    <source>
        <dbReference type="ARBA" id="ARBA00022527"/>
    </source>
</evidence>
<dbReference type="InterPro" id="IPR000961">
    <property type="entry name" value="AGC-kinase_C"/>
</dbReference>
<dbReference type="Proteomes" id="UP000054524">
    <property type="component" value="Unassembled WGS sequence"/>
</dbReference>
<keyword evidence="6" id="KW-0547">Nucleotide-binding</keyword>